<dbReference type="SUPFAM" id="SSF53474">
    <property type="entry name" value="alpha/beta-Hydrolases"/>
    <property type="match status" value="1"/>
</dbReference>
<keyword evidence="1" id="KW-0325">Glycoprotein</keyword>
<feature type="signal peptide" evidence="4">
    <location>
        <begin position="1"/>
        <end position="16"/>
    </location>
</feature>
<sequence>MSWQIVLCLSAALVAATNLAQNTLEDDLQALPGNEPLIPPAEITGIINEQMGAINLIGNSEENEIIGETTTEEPEDTTTTQEPTTTKQGTTEKTKSITEDPSNVSQKLTITDNKVSPESGPEVGSNGGDEGNIEGDGDENNEVGGGGGDQEEGGSGDHNVGGGGDQEAGDGGDQEVGGSGNQEAGGGGDPDVGGGEGGGSNQEEDCGGGCTEEIGGAHPDAVGEAGGGGGAGDNNDPEAISAQSHQNIEDEVICEGVHAEDVTIETTTGQVQGNCWKDKPDIISYIDIPYGSFNMFEDPVPPKKLDSIHEQKVHEKRCPQMEGNTYVGHKECLTLSIFKPLEATDASVLFHIHEGYFSMGSGNPAIYGPEHLVLKGVILILPNYRLGPLGFLCLHNTTARGNAALKDLTLALNWVHDNIKKFGGNPAKIAVSGDGTAGALAGYLALSPISKNYVSKVIAESGSVLSHWAIDRTPMVIAASLARAIGEFESWTDVEIDTVIRAGRDLTFRPCIERNMSDVKNFMLATPWEMIENQEFATAFIIGSAQYAGVHDFINDNTITIQGFLQDIGRLIPNDLKFQNINERNSVAEQIKNQYFNESVTIGDVQKLATYFTDFAYLSPSIRTARSLVNSGATVFFYEFSFVGGLNRELLALEKPQQEAIKGAIKRDLVGYLFMSEDHDESNVPAKDQRMVDQLTDLWISFLKHGQPSVNMRSFVQTTEKNIMQWNKFENTTDSNEEWLSIGDPIALRKGLHVERLRLWTEVYDKHFIEHSLASGFTPSVYTVLVLQVVFLLSFFRNASHFIH</sequence>
<accession>A0A7E5WRE2</accession>
<keyword evidence="3" id="KW-1133">Transmembrane helix</keyword>
<dbReference type="OrthoDB" id="408631at2759"/>
<keyword evidence="6" id="KW-1185">Reference proteome</keyword>
<dbReference type="GeneID" id="113504902"/>
<keyword evidence="3" id="KW-0472">Membrane</keyword>
<feature type="compositionally biased region" description="Polar residues" evidence="2">
    <location>
        <begin position="99"/>
        <end position="116"/>
    </location>
</feature>
<feature type="compositionally biased region" description="Acidic residues" evidence="2">
    <location>
        <begin position="131"/>
        <end position="141"/>
    </location>
</feature>
<organism evidence="6 7">
    <name type="scientific">Trichoplusia ni</name>
    <name type="common">Cabbage looper</name>
    <dbReference type="NCBI Taxonomy" id="7111"/>
    <lineage>
        <taxon>Eukaryota</taxon>
        <taxon>Metazoa</taxon>
        <taxon>Ecdysozoa</taxon>
        <taxon>Arthropoda</taxon>
        <taxon>Hexapoda</taxon>
        <taxon>Insecta</taxon>
        <taxon>Pterygota</taxon>
        <taxon>Neoptera</taxon>
        <taxon>Endopterygota</taxon>
        <taxon>Lepidoptera</taxon>
        <taxon>Glossata</taxon>
        <taxon>Ditrysia</taxon>
        <taxon>Noctuoidea</taxon>
        <taxon>Noctuidae</taxon>
        <taxon>Plusiinae</taxon>
        <taxon>Trichoplusia</taxon>
    </lineage>
</organism>
<feature type="compositionally biased region" description="Low complexity" evidence="2">
    <location>
        <begin position="77"/>
        <end position="89"/>
    </location>
</feature>
<evidence type="ECO:0000256" key="4">
    <source>
        <dbReference type="SAM" id="SignalP"/>
    </source>
</evidence>
<dbReference type="InterPro" id="IPR029058">
    <property type="entry name" value="AB_hydrolase_fold"/>
</dbReference>
<dbReference type="InterPro" id="IPR050309">
    <property type="entry name" value="Type-B_Carboxylest/Lipase"/>
</dbReference>
<dbReference type="KEGG" id="tnl:113504902"/>
<evidence type="ECO:0000256" key="3">
    <source>
        <dbReference type="SAM" id="Phobius"/>
    </source>
</evidence>
<dbReference type="Proteomes" id="UP000322000">
    <property type="component" value="Chromosome 23"/>
</dbReference>
<dbReference type="Gene3D" id="3.40.50.1820">
    <property type="entry name" value="alpha/beta hydrolase"/>
    <property type="match status" value="1"/>
</dbReference>
<dbReference type="InParanoid" id="A0A7E5WRE2"/>
<protein>
    <submittedName>
        <fullName evidence="7">Esterase E4-like</fullName>
    </submittedName>
</protein>
<dbReference type="AlphaFoldDB" id="A0A7E5WRE2"/>
<dbReference type="Pfam" id="PF00135">
    <property type="entry name" value="COesterase"/>
    <property type="match status" value="1"/>
</dbReference>
<dbReference type="PANTHER" id="PTHR11559">
    <property type="entry name" value="CARBOXYLESTERASE"/>
    <property type="match status" value="1"/>
</dbReference>
<proteinExistence type="predicted"/>
<evidence type="ECO:0000256" key="1">
    <source>
        <dbReference type="ARBA" id="ARBA00023180"/>
    </source>
</evidence>
<feature type="chain" id="PRO_5029016516" evidence="4">
    <location>
        <begin position="17"/>
        <end position="804"/>
    </location>
</feature>
<gene>
    <name evidence="7" type="primary">LOC113504902</name>
</gene>
<dbReference type="InterPro" id="IPR002018">
    <property type="entry name" value="CarbesteraseB"/>
</dbReference>
<reference evidence="7" key="1">
    <citation type="submission" date="2025-08" db="UniProtKB">
        <authorList>
            <consortium name="RefSeq"/>
        </authorList>
    </citation>
    <scope>IDENTIFICATION</scope>
</reference>
<evidence type="ECO:0000313" key="7">
    <source>
        <dbReference type="RefSeq" id="XP_026743209.1"/>
    </source>
</evidence>
<name>A0A7E5WRE2_TRINI</name>
<keyword evidence="3" id="KW-0812">Transmembrane</keyword>
<dbReference type="RefSeq" id="XP_026743209.1">
    <property type="nucleotide sequence ID" value="XM_026887408.1"/>
</dbReference>
<keyword evidence="4" id="KW-0732">Signal</keyword>
<feature type="transmembrane region" description="Helical" evidence="3">
    <location>
        <begin position="776"/>
        <end position="796"/>
    </location>
</feature>
<evidence type="ECO:0000256" key="2">
    <source>
        <dbReference type="SAM" id="MobiDB-lite"/>
    </source>
</evidence>
<feature type="region of interest" description="Disordered" evidence="2">
    <location>
        <begin position="69"/>
        <end position="244"/>
    </location>
</feature>
<feature type="domain" description="Carboxylesterase type B" evidence="5">
    <location>
        <begin position="262"/>
        <end position="760"/>
    </location>
</feature>
<evidence type="ECO:0000259" key="5">
    <source>
        <dbReference type="Pfam" id="PF00135"/>
    </source>
</evidence>
<evidence type="ECO:0000313" key="6">
    <source>
        <dbReference type="Proteomes" id="UP000322000"/>
    </source>
</evidence>
<feature type="compositionally biased region" description="Gly residues" evidence="2">
    <location>
        <begin position="174"/>
        <end position="200"/>
    </location>
</feature>